<comment type="caution">
    <text evidence="2">The sequence shown here is derived from an EMBL/GenBank/DDBJ whole genome shotgun (WGS) entry which is preliminary data.</text>
</comment>
<dbReference type="OrthoDB" id="431202at2759"/>
<organism evidence="2 3">
    <name type="scientific">Babesia ovata</name>
    <dbReference type="NCBI Taxonomy" id="189622"/>
    <lineage>
        <taxon>Eukaryota</taxon>
        <taxon>Sar</taxon>
        <taxon>Alveolata</taxon>
        <taxon>Apicomplexa</taxon>
        <taxon>Aconoidasida</taxon>
        <taxon>Piroplasmida</taxon>
        <taxon>Babesiidae</taxon>
        <taxon>Babesia</taxon>
    </lineage>
</organism>
<gene>
    <name evidence="2" type="ORF">BOVATA_037210</name>
</gene>
<proteinExistence type="predicted"/>
<feature type="transmembrane region" description="Helical" evidence="1">
    <location>
        <begin position="266"/>
        <end position="291"/>
    </location>
</feature>
<sequence>MASLSNEVPVPAPAGVSAASAAKTVSGLVSKPLVAAAAAAAVHGASQIVDDGGDGERCTLLPGIFGLSIQLFLCIISIAVVFIKYRMETPRRSLPAFLMDFITLMCGSGTVHVVNILSSIMIQRLHEGSDAVGDECNLYFMTTLFDATIGIFLEYKIVRYLAIRKEAHHYLQRTRKSVFTPTTEELADATRIATAALSSGSPLGMNETDLEGHLPDRDEGDHVFESLEFSMEGGWRRRFWRHLVRLVTSPNQWARDMGNEKFVENLLSWMAIVCSLKVFSIAVFAIFSGSINSIGDFILGFFEKRHTLKLLFVMVGAPLVLNVFQYCVTDTIIKLKTVGRSHRTTKI</sequence>
<dbReference type="GeneID" id="39875998"/>
<accession>A0A2H6KGV5</accession>
<keyword evidence="1" id="KW-1133">Transmembrane helix</keyword>
<evidence type="ECO:0000313" key="2">
    <source>
        <dbReference type="EMBL" id="GBE62228.1"/>
    </source>
</evidence>
<dbReference type="Proteomes" id="UP000236319">
    <property type="component" value="Unassembled WGS sequence"/>
</dbReference>
<dbReference type="PANTHER" id="PTHR31735">
    <property type="entry name" value="VACUOLAR MEMBRANE PROTEIN YPL162C"/>
    <property type="match status" value="1"/>
</dbReference>
<dbReference type="GO" id="GO:0016020">
    <property type="term" value="C:membrane"/>
    <property type="evidence" value="ECO:0007669"/>
    <property type="project" value="TreeGrafter"/>
</dbReference>
<keyword evidence="3" id="KW-1185">Reference proteome</keyword>
<evidence type="ECO:0000313" key="3">
    <source>
        <dbReference type="Proteomes" id="UP000236319"/>
    </source>
</evidence>
<feature type="transmembrane region" description="Helical" evidence="1">
    <location>
        <begin position="97"/>
        <end position="118"/>
    </location>
</feature>
<dbReference type="RefSeq" id="XP_028868471.1">
    <property type="nucleotide sequence ID" value="XM_029012638.1"/>
</dbReference>
<evidence type="ECO:0000256" key="1">
    <source>
        <dbReference type="SAM" id="Phobius"/>
    </source>
</evidence>
<feature type="transmembrane region" description="Helical" evidence="1">
    <location>
        <begin position="64"/>
        <end position="85"/>
    </location>
</feature>
<dbReference type="PANTHER" id="PTHR31735:SF1">
    <property type="entry name" value="VACUOLAR MEMBRANE PROTEIN YPL162C"/>
    <property type="match status" value="1"/>
</dbReference>
<dbReference type="EMBL" id="BDSA01000004">
    <property type="protein sequence ID" value="GBE62228.1"/>
    <property type="molecule type" value="Genomic_DNA"/>
</dbReference>
<keyword evidence="1" id="KW-0472">Membrane</keyword>
<feature type="transmembrane region" description="Helical" evidence="1">
    <location>
        <begin position="138"/>
        <end position="155"/>
    </location>
</feature>
<name>A0A2H6KGV5_9APIC</name>
<dbReference type="Pfam" id="PF12400">
    <property type="entry name" value="STIMATE"/>
    <property type="match status" value="1"/>
</dbReference>
<dbReference type="InterPro" id="IPR022127">
    <property type="entry name" value="STIMATE/YPL162C"/>
</dbReference>
<reference evidence="2 3" key="1">
    <citation type="journal article" date="2017" name="BMC Genomics">
        <title>Whole-genome assembly of Babesia ovata and comparative genomics between closely related pathogens.</title>
        <authorList>
            <person name="Yamagishi J."/>
            <person name="Asada M."/>
            <person name="Hakimi H."/>
            <person name="Tanaka T.Q."/>
            <person name="Sugimoto C."/>
            <person name="Kawazu S."/>
        </authorList>
    </citation>
    <scope>NUCLEOTIDE SEQUENCE [LARGE SCALE GENOMIC DNA]</scope>
    <source>
        <strain evidence="2 3">Miyake</strain>
    </source>
</reference>
<dbReference type="VEuPathDB" id="PiroplasmaDB:BOVATA_037210"/>
<feature type="transmembrane region" description="Helical" evidence="1">
    <location>
        <begin position="311"/>
        <end position="333"/>
    </location>
</feature>
<protein>
    <submittedName>
        <fullName evidence="2">Related to Vacuolar membrane protein</fullName>
    </submittedName>
</protein>
<dbReference type="AlphaFoldDB" id="A0A2H6KGV5"/>
<keyword evidence="1" id="KW-0812">Transmembrane</keyword>